<evidence type="ECO:0000313" key="2">
    <source>
        <dbReference type="Proteomes" id="UP001160625"/>
    </source>
</evidence>
<organism evidence="1 2">
    <name type="scientific">Sphingomonas oryzagri</name>
    <dbReference type="NCBI Taxonomy" id="3042314"/>
    <lineage>
        <taxon>Bacteria</taxon>
        <taxon>Pseudomonadati</taxon>
        <taxon>Pseudomonadota</taxon>
        <taxon>Alphaproteobacteria</taxon>
        <taxon>Sphingomonadales</taxon>
        <taxon>Sphingomonadaceae</taxon>
        <taxon>Sphingomonas</taxon>
    </lineage>
</organism>
<reference evidence="1" key="1">
    <citation type="submission" date="2023-04" db="EMBL/GenBank/DDBJ databases">
        <title>Sphingomonas sp. MAHUQ-71 isolated from rice field.</title>
        <authorList>
            <person name="Huq M.A."/>
        </authorList>
    </citation>
    <scope>NUCLEOTIDE SEQUENCE</scope>
    <source>
        <strain evidence="1">MAHUQ-71</strain>
    </source>
</reference>
<keyword evidence="2" id="KW-1185">Reference proteome</keyword>
<accession>A0ABT6N6A7</accession>
<protein>
    <recommendedName>
        <fullName evidence="3">ER-bound oxygenase mpaB/mpaB'/Rubber oxygenase catalytic domain-containing protein</fullName>
    </recommendedName>
</protein>
<dbReference type="Proteomes" id="UP001160625">
    <property type="component" value="Unassembled WGS sequence"/>
</dbReference>
<dbReference type="EMBL" id="JARYGZ010000003">
    <property type="protein sequence ID" value="MDH7640654.1"/>
    <property type="molecule type" value="Genomic_DNA"/>
</dbReference>
<sequence>MGTQSRPADGAMALAEMKEFASFPAATQRYIRRSLDVGLERQDALGRWSRDVVEAASIRAQTRVYGRLDGLRAIVPDDSGLDAIEPFMAPLVTMSAFDLGQDRLCSFGAYRFLYERLLGASVRPWLPGAFCAAAALPHLHPDRRRALLQSISEAAATAAGWSAREPSFYPEWVEKVDTRLAN</sequence>
<gene>
    <name evidence="1" type="ORF">QGN17_18115</name>
</gene>
<proteinExistence type="predicted"/>
<evidence type="ECO:0008006" key="3">
    <source>
        <dbReference type="Google" id="ProtNLM"/>
    </source>
</evidence>
<evidence type="ECO:0000313" key="1">
    <source>
        <dbReference type="EMBL" id="MDH7640654.1"/>
    </source>
</evidence>
<name>A0ABT6N6A7_9SPHN</name>
<dbReference type="RefSeq" id="WP_281046004.1">
    <property type="nucleotide sequence ID" value="NZ_JARYGZ010000003.1"/>
</dbReference>
<comment type="caution">
    <text evidence="1">The sequence shown here is derived from an EMBL/GenBank/DDBJ whole genome shotgun (WGS) entry which is preliminary data.</text>
</comment>